<sequence length="508" mass="56809">MARENPLLSFSFSLRYLCHFTLLISVLSFVSFLFRHNTTLCSFPYDHNPNADHTFDHSHNNETIDLLTFSSAWNHLTFFPSKPKKILKIAVVVKKWPQKSQAGGLERHALTLHLALANRGHEVHVFTTKSPSFPEYGLKNLRFHLSEPTSGGYLDQASLSQELQTQNASGRPFDVVHTESVGLLHTRAKNLRNVVASWHGIAYETLHSDIIQELLRQADVAAAVASGGEEEQPPPSSAALTERAKRVVEEVKFFQRYAHHVATSDHCGDVLKRIYMIPEERVHIILNGVDESVFKPDVSKRERFRERFGVRGVVKNREPPLVLGIAGRLVKDKGHPLMFAALKRVFEENKKARENVVVLVAGDGPWGNRYRDLGSSNVIVLGPLDQEKLAEFYNAIDVFVNPTLRAQGLDHTLLEAMVSGKPVLATRLASITGSVVVGPHLGYTFSPNVESLAEAISRVVSDGTEELERKGREARKRSSRLFTASKMADAYERLFLCISDKSYCTIQA</sequence>
<dbReference type="EMBL" id="JAAMPC010000005">
    <property type="protein sequence ID" value="KAG2310929.1"/>
    <property type="molecule type" value="Genomic_DNA"/>
</dbReference>
<dbReference type="SUPFAM" id="SSF53756">
    <property type="entry name" value="UDP-Glycosyltransferase/glycogen phosphorylase"/>
    <property type="match status" value="1"/>
</dbReference>
<dbReference type="PANTHER" id="PTHR46686">
    <property type="entry name" value="GLYCOSYLTRANSFERASE"/>
    <property type="match status" value="1"/>
</dbReference>
<reference evidence="3 4" key="1">
    <citation type="submission" date="2020-02" db="EMBL/GenBank/DDBJ databases">
        <authorList>
            <person name="Ma Q."/>
            <person name="Huang Y."/>
            <person name="Song X."/>
            <person name="Pei D."/>
        </authorList>
    </citation>
    <scope>NUCLEOTIDE SEQUENCE [LARGE SCALE GENOMIC DNA]</scope>
    <source>
        <strain evidence="3">Sxm20200214</strain>
        <tissue evidence="3">Leaf</tissue>
    </source>
</reference>
<dbReference type="OrthoDB" id="734129at2759"/>
<keyword evidence="1" id="KW-0472">Membrane</keyword>
<keyword evidence="1" id="KW-1133">Transmembrane helix</keyword>
<keyword evidence="1" id="KW-0812">Transmembrane</keyword>
<feature type="transmembrane region" description="Helical" evidence="1">
    <location>
        <begin position="12"/>
        <end position="34"/>
    </location>
</feature>
<protein>
    <recommendedName>
        <fullName evidence="2">Glycosyltransferase subfamily 4-like N-terminal domain-containing protein</fullName>
    </recommendedName>
</protein>
<keyword evidence="4" id="KW-1185">Reference proteome</keyword>
<name>A0A8X8ARE1_BRACI</name>
<evidence type="ECO:0000313" key="4">
    <source>
        <dbReference type="Proteomes" id="UP000886595"/>
    </source>
</evidence>
<dbReference type="InterPro" id="IPR028098">
    <property type="entry name" value="Glyco_trans_4-like_N"/>
</dbReference>
<dbReference type="PANTHER" id="PTHR46686:SF4">
    <property type="entry name" value="GLYCOSYLTRANSFERASE FAMILY 4 PROTEIN"/>
    <property type="match status" value="1"/>
</dbReference>
<evidence type="ECO:0000259" key="2">
    <source>
        <dbReference type="Pfam" id="PF13439"/>
    </source>
</evidence>
<gene>
    <name evidence="3" type="ORF">Bca52824_022486</name>
</gene>
<organism evidence="3 4">
    <name type="scientific">Brassica carinata</name>
    <name type="common">Ethiopian mustard</name>
    <name type="synonym">Abyssinian cabbage</name>
    <dbReference type="NCBI Taxonomy" id="52824"/>
    <lineage>
        <taxon>Eukaryota</taxon>
        <taxon>Viridiplantae</taxon>
        <taxon>Streptophyta</taxon>
        <taxon>Embryophyta</taxon>
        <taxon>Tracheophyta</taxon>
        <taxon>Spermatophyta</taxon>
        <taxon>Magnoliopsida</taxon>
        <taxon>eudicotyledons</taxon>
        <taxon>Gunneridae</taxon>
        <taxon>Pentapetalae</taxon>
        <taxon>rosids</taxon>
        <taxon>malvids</taxon>
        <taxon>Brassicales</taxon>
        <taxon>Brassicaceae</taxon>
        <taxon>Brassiceae</taxon>
        <taxon>Brassica</taxon>
    </lineage>
</organism>
<dbReference type="FunFam" id="3.40.50.2000:FF:000397">
    <property type="entry name" value="D-inositol 3-phosphate glycosyltransferase"/>
    <property type="match status" value="1"/>
</dbReference>
<evidence type="ECO:0000256" key="1">
    <source>
        <dbReference type="SAM" id="Phobius"/>
    </source>
</evidence>
<dbReference type="Pfam" id="PF13692">
    <property type="entry name" value="Glyco_trans_1_4"/>
    <property type="match status" value="1"/>
</dbReference>
<feature type="domain" description="Glycosyltransferase subfamily 4-like N-terminal" evidence="2">
    <location>
        <begin position="103"/>
        <end position="291"/>
    </location>
</feature>
<evidence type="ECO:0000313" key="3">
    <source>
        <dbReference type="EMBL" id="KAG2310929.1"/>
    </source>
</evidence>
<comment type="caution">
    <text evidence="3">The sequence shown here is derived from an EMBL/GenBank/DDBJ whole genome shotgun (WGS) entry which is preliminary data.</text>
</comment>
<dbReference type="CDD" id="cd03801">
    <property type="entry name" value="GT4_PimA-like"/>
    <property type="match status" value="1"/>
</dbReference>
<proteinExistence type="predicted"/>
<dbReference type="Proteomes" id="UP000886595">
    <property type="component" value="Unassembled WGS sequence"/>
</dbReference>
<dbReference type="Gene3D" id="3.40.50.2000">
    <property type="entry name" value="Glycogen Phosphorylase B"/>
    <property type="match status" value="2"/>
</dbReference>
<dbReference type="AlphaFoldDB" id="A0A8X8ARE1"/>
<accession>A0A8X8ARE1</accession>
<dbReference type="Pfam" id="PF13439">
    <property type="entry name" value="Glyco_transf_4"/>
    <property type="match status" value="1"/>
</dbReference>